<evidence type="ECO:0000313" key="2">
    <source>
        <dbReference type="EMBL" id="ANY66104.1"/>
    </source>
</evidence>
<gene>
    <name evidence="2" type="ORF">BBD42_06265</name>
</gene>
<accession>A0A1B2DEG7</accession>
<proteinExistence type="predicted"/>
<dbReference type="RefSeq" id="WP_099517477.1">
    <property type="nucleotide sequence ID" value="NZ_CP016808.1"/>
</dbReference>
<feature type="transmembrane region" description="Helical" evidence="1">
    <location>
        <begin position="70"/>
        <end position="88"/>
    </location>
</feature>
<feature type="transmembrane region" description="Helical" evidence="1">
    <location>
        <begin position="15"/>
        <end position="35"/>
    </location>
</feature>
<keyword evidence="1" id="KW-0812">Transmembrane</keyword>
<protein>
    <submittedName>
        <fullName evidence="2">Uncharacterized protein</fullName>
    </submittedName>
</protein>
<keyword evidence="1" id="KW-0472">Membrane</keyword>
<dbReference type="EMBL" id="CP016808">
    <property type="protein sequence ID" value="ANY66104.1"/>
    <property type="molecule type" value="Genomic_DNA"/>
</dbReference>
<dbReference type="AlphaFoldDB" id="A0A1B2DEG7"/>
<evidence type="ECO:0000256" key="1">
    <source>
        <dbReference type="SAM" id="Phobius"/>
    </source>
</evidence>
<organism evidence="2">
    <name type="scientific">Paenibacillus sp. BIHB 4019</name>
    <dbReference type="NCBI Taxonomy" id="1870819"/>
    <lineage>
        <taxon>Bacteria</taxon>
        <taxon>Bacillati</taxon>
        <taxon>Bacillota</taxon>
        <taxon>Bacilli</taxon>
        <taxon>Bacillales</taxon>
        <taxon>Paenibacillaceae</taxon>
        <taxon>Paenibacillus</taxon>
    </lineage>
</organism>
<sequence length="121" mass="13529">MNNNVLQQQARQSRLVKGLIILALLCTAILFAYQAEDLPELKSPSDQLTIAAGDHHGVAIRYQSGILKQLFQMTLIGVTIILGILACRKQRLIPLSIRRAFIPQQIKDLFLMPVKFTGSFI</sequence>
<reference evidence="2" key="1">
    <citation type="submission" date="2016-08" db="EMBL/GenBank/DDBJ databases">
        <title>Complete Genome Seqeunce of Paenibacillus sp. BIHB 4019 from tea rhizoplane.</title>
        <authorList>
            <person name="Thakur R."/>
            <person name="Swarnkar M.K."/>
            <person name="Gulati A."/>
        </authorList>
    </citation>
    <scope>NUCLEOTIDE SEQUENCE [LARGE SCALE GENOMIC DNA]</scope>
    <source>
        <strain evidence="2">BIHB4019</strain>
    </source>
</reference>
<name>A0A1B2DEG7_9BACL</name>
<keyword evidence="1" id="KW-1133">Transmembrane helix</keyword>